<sequence length="36" mass="4018">MRKPLFCPPNVLIVTILDYADSQKLESKNIILSGAE</sequence>
<accession>A0A975T4T7</accession>
<reference evidence="1" key="1">
    <citation type="submission" date="2017-04" db="EMBL/GenBank/DDBJ databases">
        <title>Genome deletions in a multicellular cyanobacterial endosymbiont for morphological adaptation in marine diatoms.</title>
        <authorList>
            <person name="Wang Y."/>
            <person name="Gao H."/>
            <person name="Li R."/>
            <person name="Xu X."/>
        </authorList>
    </citation>
    <scope>NUCLEOTIDE SEQUENCE</scope>
    <source>
        <strain evidence="1">FACHB 800</strain>
    </source>
</reference>
<dbReference type="KEGG" id="rsin:B6N60_00643"/>
<dbReference type="Proteomes" id="UP000683511">
    <property type="component" value="Chromosome"/>
</dbReference>
<proteinExistence type="predicted"/>
<evidence type="ECO:0000313" key="1">
    <source>
        <dbReference type="EMBL" id="QXE21965.1"/>
    </source>
</evidence>
<dbReference type="AlphaFoldDB" id="A0A975T4T7"/>
<gene>
    <name evidence="1" type="ORF">B6N60_00643</name>
</gene>
<evidence type="ECO:0000313" key="2">
    <source>
        <dbReference type="Proteomes" id="UP000683511"/>
    </source>
</evidence>
<keyword evidence="2" id="KW-1185">Reference proteome</keyword>
<dbReference type="EMBL" id="CP021056">
    <property type="protein sequence ID" value="QXE21965.1"/>
    <property type="molecule type" value="Genomic_DNA"/>
</dbReference>
<organism evidence="1 2">
    <name type="scientific">Richelia sinica FACHB-800</name>
    <dbReference type="NCBI Taxonomy" id="1357546"/>
    <lineage>
        <taxon>Bacteria</taxon>
        <taxon>Bacillati</taxon>
        <taxon>Cyanobacteriota</taxon>
        <taxon>Cyanophyceae</taxon>
        <taxon>Nostocales</taxon>
        <taxon>Nostocaceae</taxon>
        <taxon>Richelia</taxon>
    </lineage>
</organism>
<protein>
    <submittedName>
        <fullName evidence="1">Uncharacterized protein</fullName>
    </submittedName>
</protein>
<name>A0A975T4T7_9NOST</name>